<evidence type="ECO:0000313" key="2">
    <source>
        <dbReference type="EMBL" id="MBC3811972.1"/>
    </source>
</evidence>
<organism evidence="2 3">
    <name type="scientific">Undibacterium aquatile</name>
    <dbReference type="NCBI Taxonomy" id="1537398"/>
    <lineage>
        <taxon>Bacteria</taxon>
        <taxon>Pseudomonadati</taxon>
        <taxon>Pseudomonadota</taxon>
        <taxon>Betaproteobacteria</taxon>
        <taxon>Burkholderiales</taxon>
        <taxon>Oxalobacteraceae</taxon>
        <taxon>Undibacterium</taxon>
    </lineage>
</organism>
<dbReference type="InterPro" id="IPR024487">
    <property type="entry name" value="CBP_BcsR"/>
</dbReference>
<comment type="caution">
    <text evidence="2">The sequence shown here is derived from an EMBL/GenBank/DDBJ whole genome shotgun (WGS) entry which is preliminary data.</text>
</comment>
<keyword evidence="3" id="KW-1185">Reference proteome</keyword>
<protein>
    <recommendedName>
        <fullName evidence="4">Cellulose biosynthesis protein BcsR</fullName>
    </recommendedName>
</protein>
<proteinExistence type="predicted"/>
<dbReference type="EMBL" id="JACOFT010000003">
    <property type="protein sequence ID" value="MBC3811972.1"/>
    <property type="molecule type" value="Genomic_DNA"/>
</dbReference>
<dbReference type="Pfam" id="PF10945">
    <property type="entry name" value="CBP_BcsR"/>
    <property type="match status" value="1"/>
</dbReference>
<name>A0ABR6XGD5_9BURK</name>
<feature type="region of interest" description="Disordered" evidence="1">
    <location>
        <begin position="47"/>
        <end position="99"/>
    </location>
</feature>
<dbReference type="Proteomes" id="UP000637632">
    <property type="component" value="Unassembled WGS sequence"/>
</dbReference>
<evidence type="ECO:0008006" key="4">
    <source>
        <dbReference type="Google" id="ProtNLM"/>
    </source>
</evidence>
<evidence type="ECO:0000313" key="3">
    <source>
        <dbReference type="Proteomes" id="UP000637632"/>
    </source>
</evidence>
<accession>A0ABR6XGD5</accession>
<dbReference type="RefSeq" id="WP_190479478.1">
    <property type="nucleotide sequence ID" value="NZ_JACOFT010000003.1"/>
</dbReference>
<dbReference type="NCBIfam" id="NF040718">
    <property type="entry name" value="BcsP_of_Ic"/>
    <property type="match status" value="1"/>
</dbReference>
<gene>
    <name evidence="2" type="ORF">H8K26_11000</name>
</gene>
<evidence type="ECO:0000256" key="1">
    <source>
        <dbReference type="SAM" id="MobiDB-lite"/>
    </source>
</evidence>
<sequence>MDDDVKNLFQKFGQPATAYQEINRDVESEQAKKRWPLLRDVRVHAIPDNSMPEDMEPLPVPQASPSIRPEIMPGTDRKPVLKESIGSSSHGASDIFGRKQDLTPTESVVAVPEKINGSASLFRSERQQKTTLFQTDEQLQQNSSLFRRLPVDAVSAQGNGSGSQEKVAVLPVHADKHQAVSDIFKRLAKQPEPAKTVDTPVNSFFKKIFKS</sequence>
<reference evidence="2 3" key="1">
    <citation type="submission" date="2020-08" db="EMBL/GenBank/DDBJ databases">
        <title>Novel species isolated from subtropical streams in China.</title>
        <authorList>
            <person name="Lu H."/>
        </authorList>
    </citation>
    <scope>NUCLEOTIDE SEQUENCE [LARGE SCALE GENOMIC DNA]</scope>
    <source>
        <strain evidence="2 3">CCTCC AB 2015119</strain>
    </source>
</reference>